<dbReference type="SFLD" id="SFLDS00001">
    <property type="entry name" value="Enolase"/>
    <property type="match status" value="1"/>
</dbReference>
<dbReference type="EMBL" id="BARW01000747">
    <property type="protein sequence ID" value="GAI68829.1"/>
    <property type="molecule type" value="Genomic_DNA"/>
</dbReference>
<dbReference type="Pfam" id="PF03952">
    <property type="entry name" value="Enolase_N"/>
    <property type="match status" value="1"/>
</dbReference>
<keyword evidence="5" id="KW-0460">Magnesium</keyword>
<evidence type="ECO:0000256" key="4">
    <source>
        <dbReference type="ARBA" id="ARBA00012058"/>
    </source>
</evidence>
<evidence type="ECO:0000256" key="3">
    <source>
        <dbReference type="ARBA" id="ARBA00009604"/>
    </source>
</evidence>
<dbReference type="PANTHER" id="PTHR11902">
    <property type="entry name" value="ENOLASE"/>
    <property type="match status" value="1"/>
</dbReference>
<reference evidence="10" key="1">
    <citation type="journal article" date="2014" name="Front. Microbiol.">
        <title>High frequency of phylogenetically diverse reductive dehalogenase-homologous genes in deep subseafloor sedimentary metagenomes.</title>
        <authorList>
            <person name="Kawai M."/>
            <person name="Futagami T."/>
            <person name="Toyoda A."/>
            <person name="Takaki Y."/>
            <person name="Nishi S."/>
            <person name="Hori S."/>
            <person name="Arai W."/>
            <person name="Tsubouchi T."/>
            <person name="Morono Y."/>
            <person name="Uchiyama I."/>
            <person name="Ito T."/>
            <person name="Fujiyama A."/>
            <person name="Inagaki F."/>
            <person name="Takami H."/>
        </authorList>
    </citation>
    <scope>NUCLEOTIDE SEQUENCE</scope>
    <source>
        <strain evidence="10">Expedition CK06-06</strain>
    </source>
</reference>
<dbReference type="GO" id="GO:0000287">
    <property type="term" value="F:magnesium ion binding"/>
    <property type="evidence" value="ECO:0007669"/>
    <property type="project" value="InterPro"/>
</dbReference>
<evidence type="ECO:0000313" key="10">
    <source>
        <dbReference type="EMBL" id="GAI68829.1"/>
    </source>
</evidence>
<dbReference type="EC" id="4.2.1.11" evidence="4"/>
<dbReference type="NCBIfam" id="TIGR01060">
    <property type="entry name" value="eno"/>
    <property type="match status" value="1"/>
</dbReference>
<evidence type="ECO:0000259" key="9">
    <source>
        <dbReference type="SMART" id="SM01193"/>
    </source>
</evidence>
<name>X1SLZ8_9ZZZZ</name>
<dbReference type="InterPro" id="IPR020811">
    <property type="entry name" value="Enolase_N"/>
</dbReference>
<dbReference type="InterPro" id="IPR000941">
    <property type="entry name" value="Enolase"/>
</dbReference>
<keyword evidence="7" id="KW-0456">Lyase</keyword>
<dbReference type="SUPFAM" id="SSF54826">
    <property type="entry name" value="Enolase N-terminal domain-like"/>
    <property type="match status" value="1"/>
</dbReference>
<evidence type="ECO:0000256" key="1">
    <source>
        <dbReference type="ARBA" id="ARBA00001946"/>
    </source>
</evidence>
<evidence type="ECO:0000256" key="2">
    <source>
        <dbReference type="ARBA" id="ARBA00005031"/>
    </source>
</evidence>
<comment type="pathway">
    <text evidence="2">Carbohydrate degradation; glycolysis; pyruvate from D-glyceraldehyde 3-phosphate: step 4/5.</text>
</comment>
<gene>
    <name evidence="10" type="ORF">S12H4_02860</name>
</gene>
<organism evidence="10">
    <name type="scientific">marine sediment metagenome</name>
    <dbReference type="NCBI Taxonomy" id="412755"/>
    <lineage>
        <taxon>unclassified sequences</taxon>
        <taxon>metagenomes</taxon>
        <taxon>ecological metagenomes</taxon>
    </lineage>
</organism>
<dbReference type="PIRSF" id="PIRSF001400">
    <property type="entry name" value="Enolase"/>
    <property type="match status" value="1"/>
</dbReference>
<evidence type="ECO:0000256" key="5">
    <source>
        <dbReference type="ARBA" id="ARBA00022842"/>
    </source>
</evidence>
<dbReference type="HAMAP" id="MF_00318">
    <property type="entry name" value="Enolase"/>
    <property type="match status" value="1"/>
</dbReference>
<comment type="caution">
    <text evidence="10">The sequence shown here is derived from an EMBL/GenBank/DDBJ whole genome shotgun (WGS) entry which is preliminary data.</text>
</comment>
<dbReference type="PRINTS" id="PR00148">
    <property type="entry name" value="ENOLASE"/>
</dbReference>
<dbReference type="InterPro" id="IPR020810">
    <property type="entry name" value="Enolase_C"/>
</dbReference>
<dbReference type="UniPathway" id="UPA00109">
    <property type="reaction ID" value="UER00187"/>
</dbReference>
<evidence type="ECO:0000256" key="7">
    <source>
        <dbReference type="ARBA" id="ARBA00023239"/>
    </source>
</evidence>
<dbReference type="InterPro" id="IPR020809">
    <property type="entry name" value="Enolase_CS"/>
</dbReference>
<dbReference type="SMART" id="SM01192">
    <property type="entry name" value="Enolase_C"/>
    <property type="match status" value="1"/>
</dbReference>
<proteinExistence type="inferred from homology"/>
<dbReference type="GO" id="GO:0006096">
    <property type="term" value="P:glycolytic process"/>
    <property type="evidence" value="ECO:0007669"/>
    <property type="project" value="UniProtKB-UniPathway"/>
</dbReference>
<dbReference type="SMART" id="SM01193">
    <property type="entry name" value="Enolase_N"/>
    <property type="match status" value="1"/>
</dbReference>
<dbReference type="GO" id="GO:0000015">
    <property type="term" value="C:phosphopyruvate hydratase complex"/>
    <property type="evidence" value="ECO:0007669"/>
    <property type="project" value="InterPro"/>
</dbReference>
<feature type="non-terminal residue" evidence="10">
    <location>
        <position position="430"/>
    </location>
</feature>
<comment type="cofactor">
    <cofactor evidence="1">
        <name>Mg(2+)</name>
        <dbReference type="ChEBI" id="CHEBI:18420"/>
    </cofactor>
</comment>
<dbReference type="InterPro" id="IPR036849">
    <property type="entry name" value="Enolase-like_C_sf"/>
</dbReference>
<feature type="domain" description="Enolase C-terminal TIM barrel" evidence="8">
    <location>
        <begin position="145"/>
        <end position="430"/>
    </location>
</feature>
<dbReference type="AlphaFoldDB" id="X1SLZ8"/>
<dbReference type="CDD" id="cd03313">
    <property type="entry name" value="enolase"/>
    <property type="match status" value="1"/>
</dbReference>
<accession>X1SLZ8</accession>
<dbReference type="Gene3D" id="3.30.390.10">
    <property type="entry name" value="Enolase-like, N-terminal domain"/>
    <property type="match status" value="1"/>
</dbReference>
<dbReference type="PROSITE" id="PS00164">
    <property type="entry name" value="ENOLASE"/>
    <property type="match status" value="1"/>
</dbReference>
<sequence>MSVLVPEESFIITAIKAREILDGRGIPTVEVDVVVNHNIFSRAQVPSGNSTGSHEAFELRDGEKRYSGKGVKKAVNNVNNIIAPEIIGKDVTHQKELDTLMIELDGTPNKSKLGANAILGVSLAIFKATASSLQISLYRHFNNDANILPVPMINMLNGGANSSNDLDFQEFLIMPIGAETFSEALCISADIKMQLKDELIRKYGKFAINIGSGGAYVSPIKKIREALDILEIAVNKTGCESKIAYALDVAANYLYDKSTQKYTVENQKLSKEELIIFYKDIITNYPIVSLEDPLQEDDFEGYAMLSKELKNIQIIGDDFFATHFGRLEKGIKMKAANSLLLKVNQIGTLTETLKVANLAAENNYTIVVSNRSGDTEDTIIADIAVGLSTGQIKAGALERNERVSNYNRLLRIEEELGKKVQYAGRELKER</sequence>
<dbReference type="GO" id="GO:0004634">
    <property type="term" value="F:phosphopyruvate hydratase activity"/>
    <property type="evidence" value="ECO:0007669"/>
    <property type="project" value="UniProtKB-EC"/>
</dbReference>
<evidence type="ECO:0000259" key="8">
    <source>
        <dbReference type="SMART" id="SM01192"/>
    </source>
</evidence>
<feature type="domain" description="Enolase N-terminal" evidence="9">
    <location>
        <begin position="12"/>
        <end position="141"/>
    </location>
</feature>
<dbReference type="Pfam" id="PF00113">
    <property type="entry name" value="Enolase_C"/>
    <property type="match status" value="1"/>
</dbReference>
<evidence type="ECO:0000256" key="6">
    <source>
        <dbReference type="ARBA" id="ARBA00023152"/>
    </source>
</evidence>
<dbReference type="SUPFAM" id="SSF51604">
    <property type="entry name" value="Enolase C-terminal domain-like"/>
    <property type="match status" value="1"/>
</dbReference>
<keyword evidence="6" id="KW-0324">Glycolysis</keyword>
<dbReference type="InterPro" id="IPR029017">
    <property type="entry name" value="Enolase-like_N"/>
</dbReference>
<comment type="similarity">
    <text evidence="3">Belongs to the enolase family.</text>
</comment>
<protein>
    <recommendedName>
        <fullName evidence="4">phosphopyruvate hydratase</fullName>
        <ecNumber evidence="4">4.2.1.11</ecNumber>
    </recommendedName>
</protein>
<dbReference type="FunFam" id="3.30.390.10:FF:000001">
    <property type="entry name" value="Enolase"/>
    <property type="match status" value="1"/>
</dbReference>
<dbReference type="PANTHER" id="PTHR11902:SF1">
    <property type="entry name" value="ENOLASE"/>
    <property type="match status" value="1"/>
</dbReference>
<dbReference type="Gene3D" id="3.20.20.120">
    <property type="entry name" value="Enolase-like C-terminal domain"/>
    <property type="match status" value="1"/>
</dbReference>